<name>A0AB39ZHB5_DROSZ</name>
<dbReference type="Proteomes" id="UP001652628">
    <property type="component" value="Chromosome 2L"/>
</dbReference>
<dbReference type="GeneID" id="108013959"/>
<gene>
    <name evidence="2" type="primary">LOC108013959</name>
</gene>
<sequence length="436" mass="51414">MDEGKDEIETDSSSDLFNIQFPLPQHLDPSKCRDEFLGLIIEEHERRVSSLKRSTVRFTAASMYPMETHYRLSEKGAEAMVVRQLATQRQRRIGKKTVQEVMESIKMRSNMMAELNIQCQKAAIEFLSVRLLKQLRLFSSPWPGKLDDMPYNLFSWSLDHFLLRLDHNQMYLDVINRERSSDDLDCLKFRADLNEIEQIIYDIREDFQRNEDLCKSSIQLIRDCKYNTDGAWIKDLQVNCLLKENLSRDSPKEESSDVHLHKRHSMIMGRFEDVSALDPIEVRYQINWVNSCMDQRLILLKDREEKLQEELKDWETKLGQDQLVQRNSEVVYAWEVDRLKLSCKEWQVKLDTDLENIEVLCTISKLALQKVKDDHKFLLEQEEMFRRRIAEETELMAAEEKIRQQKQVKSSDVKAAVEAIEAVFKPSEPKKKAAKF</sequence>
<dbReference type="AlphaFoldDB" id="A0AB39ZHB5"/>
<protein>
    <submittedName>
        <fullName evidence="2">Uncharacterized protein</fullName>
    </submittedName>
</protein>
<reference evidence="2" key="1">
    <citation type="submission" date="2025-08" db="UniProtKB">
        <authorList>
            <consortium name="RefSeq"/>
        </authorList>
    </citation>
    <scope>IDENTIFICATION</scope>
</reference>
<evidence type="ECO:0000313" key="1">
    <source>
        <dbReference type="Proteomes" id="UP001652628"/>
    </source>
</evidence>
<keyword evidence="1" id="KW-1185">Reference proteome</keyword>
<proteinExistence type="predicted"/>
<organism evidence="1 2">
    <name type="scientific">Drosophila suzukii</name>
    <name type="common">Spotted-wing drosophila fruit fly</name>
    <dbReference type="NCBI Taxonomy" id="28584"/>
    <lineage>
        <taxon>Eukaryota</taxon>
        <taxon>Metazoa</taxon>
        <taxon>Ecdysozoa</taxon>
        <taxon>Arthropoda</taxon>
        <taxon>Hexapoda</taxon>
        <taxon>Insecta</taxon>
        <taxon>Pterygota</taxon>
        <taxon>Neoptera</taxon>
        <taxon>Endopterygota</taxon>
        <taxon>Diptera</taxon>
        <taxon>Brachycera</taxon>
        <taxon>Muscomorpha</taxon>
        <taxon>Ephydroidea</taxon>
        <taxon>Drosophilidae</taxon>
        <taxon>Drosophila</taxon>
        <taxon>Sophophora</taxon>
    </lineage>
</organism>
<dbReference type="RefSeq" id="XP_016935464.3">
    <property type="nucleotide sequence ID" value="XM_017079975.4"/>
</dbReference>
<evidence type="ECO:0000313" key="2">
    <source>
        <dbReference type="RefSeq" id="XP_016935464.3"/>
    </source>
</evidence>
<accession>A0AB39ZHB5</accession>